<reference evidence="2" key="1">
    <citation type="submission" date="2021-02" db="EMBL/GenBank/DDBJ databases">
        <authorList>
            <person name="Palmer J.M."/>
        </authorList>
    </citation>
    <scope>NUCLEOTIDE SEQUENCE</scope>
    <source>
        <strain evidence="2">SCRP734</strain>
    </source>
</reference>
<evidence type="ECO:0000313" key="3">
    <source>
        <dbReference type="Proteomes" id="UP000694044"/>
    </source>
</evidence>
<dbReference type="OrthoDB" id="129604at2759"/>
<dbReference type="EMBL" id="JAGDFM010000455">
    <property type="protein sequence ID" value="KAG7378079.1"/>
    <property type="molecule type" value="Genomic_DNA"/>
</dbReference>
<evidence type="ECO:0000313" key="2">
    <source>
        <dbReference type="EMBL" id="KAG7378079.1"/>
    </source>
</evidence>
<sequence>MSFLLSDKEQFATLGEVLAFIDSCEAEPSFESDDEGSLLHDVRIGDVSPCVHDAAPNAHDHEEKEAQPELVNKTAAVQEGRAPVSPQTSARAGGTDEPTPNCARRGGAPVDVGKTGGRAILRKTAI</sequence>
<feature type="region of interest" description="Disordered" evidence="1">
    <location>
        <begin position="54"/>
        <end position="126"/>
    </location>
</feature>
<dbReference type="Proteomes" id="UP000694044">
    <property type="component" value="Unassembled WGS sequence"/>
</dbReference>
<evidence type="ECO:0000256" key="1">
    <source>
        <dbReference type="SAM" id="MobiDB-lite"/>
    </source>
</evidence>
<comment type="caution">
    <text evidence="2">The sequence shown here is derived from an EMBL/GenBank/DDBJ whole genome shotgun (WGS) entry which is preliminary data.</text>
</comment>
<proteinExistence type="predicted"/>
<dbReference type="AlphaFoldDB" id="A0A8T1VD60"/>
<accession>A0A8T1VD60</accession>
<organism evidence="2 3">
    <name type="scientific">Phytophthora pseudosyringae</name>
    <dbReference type="NCBI Taxonomy" id="221518"/>
    <lineage>
        <taxon>Eukaryota</taxon>
        <taxon>Sar</taxon>
        <taxon>Stramenopiles</taxon>
        <taxon>Oomycota</taxon>
        <taxon>Peronosporomycetes</taxon>
        <taxon>Peronosporales</taxon>
        <taxon>Peronosporaceae</taxon>
        <taxon>Phytophthora</taxon>
    </lineage>
</organism>
<name>A0A8T1VD60_9STRA</name>
<keyword evidence="3" id="KW-1185">Reference proteome</keyword>
<gene>
    <name evidence="2" type="ORF">PHYPSEUDO_010576</name>
</gene>
<protein>
    <submittedName>
        <fullName evidence="2">Uncharacterized protein</fullName>
    </submittedName>
</protein>
<feature type="compositionally biased region" description="Basic and acidic residues" evidence="1">
    <location>
        <begin position="58"/>
        <end position="67"/>
    </location>
</feature>